<dbReference type="EMBL" id="LAZR01009543">
    <property type="protein sequence ID" value="KKM71987.1"/>
    <property type="molecule type" value="Genomic_DNA"/>
</dbReference>
<sequence>MENAVGSPCDECQEKKDCVFWCNWADKHLCTECWAEFCEKNMDTVEDLT</sequence>
<proteinExistence type="predicted"/>
<comment type="caution">
    <text evidence="1">The sequence shown here is derived from an EMBL/GenBank/DDBJ whole genome shotgun (WGS) entry which is preliminary data.</text>
</comment>
<accession>A0A0F9MRZ7</accession>
<gene>
    <name evidence="1" type="ORF">LCGC14_1424920</name>
</gene>
<protein>
    <submittedName>
        <fullName evidence="1">Uncharacterized protein</fullName>
    </submittedName>
</protein>
<name>A0A0F9MRZ7_9ZZZZ</name>
<evidence type="ECO:0000313" key="1">
    <source>
        <dbReference type="EMBL" id="KKM71987.1"/>
    </source>
</evidence>
<reference evidence="1" key="1">
    <citation type="journal article" date="2015" name="Nature">
        <title>Complex archaea that bridge the gap between prokaryotes and eukaryotes.</title>
        <authorList>
            <person name="Spang A."/>
            <person name="Saw J.H."/>
            <person name="Jorgensen S.L."/>
            <person name="Zaremba-Niedzwiedzka K."/>
            <person name="Martijn J."/>
            <person name="Lind A.E."/>
            <person name="van Eijk R."/>
            <person name="Schleper C."/>
            <person name="Guy L."/>
            <person name="Ettema T.J."/>
        </authorList>
    </citation>
    <scope>NUCLEOTIDE SEQUENCE</scope>
</reference>
<dbReference type="AlphaFoldDB" id="A0A0F9MRZ7"/>
<organism evidence="1">
    <name type="scientific">marine sediment metagenome</name>
    <dbReference type="NCBI Taxonomy" id="412755"/>
    <lineage>
        <taxon>unclassified sequences</taxon>
        <taxon>metagenomes</taxon>
        <taxon>ecological metagenomes</taxon>
    </lineage>
</organism>